<organism evidence="4 5">
    <name type="scientific">Granulicella rosea</name>
    <dbReference type="NCBI Taxonomy" id="474952"/>
    <lineage>
        <taxon>Bacteria</taxon>
        <taxon>Pseudomonadati</taxon>
        <taxon>Acidobacteriota</taxon>
        <taxon>Terriglobia</taxon>
        <taxon>Terriglobales</taxon>
        <taxon>Acidobacteriaceae</taxon>
        <taxon>Granulicella</taxon>
    </lineage>
</organism>
<name>A0A239EBK3_9BACT</name>
<comment type="similarity">
    <text evidence="1">Belongs to the 'GDSL' lipolytic enzyme family.</text>
</comment>
<evidence type="ECO:0000256" key="3">
    <source>
        <dbReference type="SAM" id="MobiDB-lite"/>
    </source>
</evidence>
<accession>A0A239EBK3</accession>
<dbReference type="PANTHER" id="PTHR43695:SF1">
    <property type="entry name" value="RHAMNOGALACTURONAN ACETYLESTERASE"/>
    <property type="match status" value="1"/>
</dbReference>
<dbReference type="AlphaFoldDB" id="A0A239EBK3"/>
<evidence type="ECO:0000256" key="2">
    <source>
        <dbReference type="ARBA" id="ARBA00022801"/>
    </source>
</evidence>
<protein>
    <submittedName>
        <fullName evidence="4">Uncharacterized protein</fullName>
    </submittedName>
</protein>
<gene>
    <name evidence="4" type="ORF">SAMN05421770_101894</name>
</gene>
<dbReference type="GO" id="GO:0016788">
    <property type="term" value="F:hydrolase activity, acting on ester bonds"/>
    <property type="evidence" value="ECO:0007669"/>
    <property type="project" value="UniProtKB-ARBA"/>
</dbReference>
<dbReference type="EMBL" id="FZOU01000001">
    <property type="protein sequence ID" value="SNS42016.1"/>
    <property type="molecule type" value="Genomic_DNA"/>
</dbReference>
<dbReference type="RefSeq" id="WP_142988216.1">
    <property type="nucleotide sequence ID" value="NZ_FZOU01000001.1"/>
</dbReference>
<dbReference type="InterPro" id="IPR037459">
    <property type="entry name" value="RhgT-like"/>
</dbReference>
<dbReference type="InterPro" id="IPR036514">
    <property type="entry name" value="SGNH_hydro_sf"/>
</dbReference>
<dbReference type="SUPFAM" id="SSF52266">
    <property type="entry name" value="SGNH hydrolase"/>
    <property type="match status" value="1"/>
</dbReference>
<dbReference type="PANTHER" id="PTHR43695">
    <property type="entry name" value="PUTATIVE (AFU_ORTHOLOGUE AFUA_2G17250)-RELATED"/>
    <property type="match status" value="1"/>
</dbReference>
<feature type="compositionally biased region" description="Basic residues" evidence="3">
    <location>
        <begin position="131"/>
        <end position="149"/>
    </location>
</feature>
<evidence type="ECO:0000313" key="5">
    <source>
        <dbReference type="Proteomes" id="UP000198356"/>
    </source>
</evidence>
<dbReference type="OrthoDB" id="9807041at2"/>
<reference evidence="4 5" key="1">
    <citation type="submission" date="2017-06" db="EMBL/GenBank/DDBJ databases">
        <authorList>
            <person name="Kim H.J."/>
            <person name="Triplett B.A."/>
        </authorList>
    </citation>
    <scope>NUCLEOTIDE SEQUENCE [LARGE SCALE GENOMIC DNA]</scope>
    <source>
        <strain evidence="4 5">DSM 18704</strain>
    </source>
</reference>
<keyword evidence="5" id="KW-1185">Reference proteome</keyword>
<evidence type="ECO:0000313" key="4">
    <source>
        <dbReference type="EMBL" id="SNS42016.1"/>
    </source>
</evidence>
<feature type="region of interest" description="Disordered" evidence="3">
    <location>
        <begin position="129"/>
        <end position="149"/>
    </location>
</feature>
<evidence type="ECO:0000256" key="1">
    <source>
        <dbReference type="ARBA" id="ARBA00008668"/>
    </source>
</evidence>
<proteinExistence type="inferred from homology"/>
<dbReference type="Proteomes" id="UP000198356">
    <property type="component" value="Unassembled WGS sequence"/>
</dbReference>
<sequence>MPTLPIKSCVFKFASALRRQCYCSTPDAAKRNTVLPALSWEHPKAVHIELVSDSTVPNDSGWGLGFLSRFKLGVEGVNLATSGRSTGSFTTEGRWRQALALKPDYMLYSFAHNDADKKRTNVYVDPLPSRRISKPRSTLHRLPKSKSSS</sequence>
<keyword evidence="2" id="KW-0378">Hydrolase</keyword>
<dbReference type="Gene3D" id="3.40.50.1110">
    <property type="entry name" value="SGNH hydrolase"/>
    <property type="match status" value="1"/>
</dbReference>